<proteinExistence type="predicted"/>
<protein>
    <submittedName>
        <fullName evidence="2">Uncharacterized protein</fullName>
    </submittedName>
</protein>
<keyword evidence="1" id="KW-0732">Signal</keyword>
<feature type="chain" id="PRO_5013108095" evidence="1">
    <location>
        <begin position="16"/>
        <end position="35"/>
    </location>
</feature>
<reference evidence="2" key="1">
    <citation type="submission" date="2014-05" db="EMBL/GenBank/DDBJ databases">
        <authorList>
            <person name="Chronopoulou M."/>
        </authorList>
    </citation>
    <scope>NUCLEOTIDE SEQUENCE</scope>
    <source>
        <tissue evidence="2">Whole organism</tissue>
    </source>
</reference>
<dbReference type="AlphaFoldDB" id="A0A0K2V6L9"/>
<feature type="signal peptide" evidence="1">
    <location>
        <begin position="1"/>
        <end position="15"/>
    </location>
</feature>
<evidence type="ECO:0000313" key="2">
    <source>
        <dbReference type="EMBL" id="CDW45797.1"/>
    </source>
</evidence>
<organism evidence="2">
    <name type="scientific">Lepeophtheirus salmonis</name>
    <name type="common">Salmon louse</name>
    <name type="synonym">Caligus salmonis</name>
    <dbReference type="NCBI Taxonomy" id="72036"/>
    <lineage>
        <taxon>Eukaryota</taxon>
        <taxon>Metazoa</taxon>
        <taxon>Ecdysozoa</taxon>
        <taxon>Arthropoda</taxon>
        <taxon>Crustacea</taxon>
        <taxon>Multicrustacea</taxon>
        <taxon>Hexanauplia</taxon>
        <taxon>Copepoda</taxon>
        <taxon>Siphonostomatoida</taxon>
        <taxon>Caligidae</taxon>
        <taxon>Lepeophtheirus</taxon>
    </lineage>
</organism>
<evidence type="ECO:0000256" key="1">
    <source>
        <dbReference type="SAM" id="SignalP"/>
    </source>
</evidence>
<name>A0A0K2V6L9_LEPSM</name>
<dbReference type="EMBL" id="HACA01028436">
    <property type="protein sequence ID" value="CDW45797.1"/>
    <property type="molecule type" value="Transcribed_RNA"/>
</dbReference>
<sequence>MLHLLGSVCWGTVLGQQLVSCPWGTCSSTIVRNDA</sequence>
<accession>A0A0K2V6L9</accession>